<keyword evidence="1" id="KW-1133">Transmembrane helix</keyword>
<evidence type="ECO:0000259" key="2">
    <source>
        <dbReference type="Pfam" id="PF09995"/>
    </source>
</evidence>
<dbReference type="InterPro" id="IPR018713">
    <property type="entry name" value="MPAB/Lcp_cat_dom"/>
</dbReference>
<feature type="transmembrane region" description="Helical" evidence="1">
    <location>
        <begin position="212"/>
        <end position="232"/>
    </location>
</feature>
<proteinExistence type="predicted"/>
<dbReference type="Pfam" id="PF09995">
    <property type="entry name" value="MPAB_Lcp_cat"/>
    <property type="match status" value="1"/>
</dbReference>
<protein>
    <recommendedName>
        <fullName evidence="2">ER-bound oxygenase mpaB/mpaB'/Rubber oxygenase catalytic domain-containing protein</fullName>
    </recommendedName>
</protein>
<name>A0A9P4J7Z5_9PEZI</name>
<organism evidence="3 4">
    <name type="scientific">Myriangium duriaei CBS 260.36</name>
    <dbReference type="NCBI Taxonomy" id="1168546"/>
    <lineage>
        <taxon>Eukaryota</taxon>
        <taxon>Fungi</taxon>
        <taxon>Dikarya</taxon>
        <taxon>Ascomycota</taxon>
        <taxon>Pezizomycotina</taxon>
        <taxon>Dothideomycetes</taxon>
        <taxon>Dothideomycetidae</taxon>
        <taxon>Myriangiales</taxon>
        <taxon>Myriangiaceae</taxon>
        <taxon>Myriangium</taxon>
    </lineage>
</organism>
<evidence type="ECO:0000313" key="4">
    <source>
        <dbReference type="Proteomes" id="UP000799439"/>
    </source>
</evidence>
<dbReference type="EMBL" id="ML996081">
    <property type="protein sequence ID" value="KAF2157043.1"/>
    <property type="molecule type" value="Genomic_DNA"/>
</dbReference>
<dbReference type="Proteomes" id="UP000799439">
    <property type="component" value="Unassembled WGS sequence"/>
</dbReference>
<keyword evidence="4" id="KW-1185">Reference proteome</keyword>
<keyword evidence="1" id="KW-0472">Membrane</keyword>
<evidence type="ECO:0000256" key="1">
    <source>
        <dbReference type="SAM" id="Phobius"/>
    </source>
</evidence>
<accession>A0A9P4J7Z5</accession>
<evidence type="ECO:0000313" key="3">
    <source>
        <dbReference type="EMBL" id="KAF2157043.1"/>
    </source>
</evidence>
<dbReference type="GO" id="GO:0016491">
    <property type="term" value="F:oxidoreductase activity"/>
    <property type="evidence" value="ECO:0007669"/>
    <property type="project" value="InterPro"/>
</dbReference>
<comment type="caution">
    <text evidence="3">The sequence shown here is derived from an EMBL/GenBank/DDBJ whole genome shotgun (WGS) entry which is preliminary data.</text>
</comment>
<dbReference type="AlphaFoldDB" id="A0A9P4J7Z5"/>
<keyword evidence="1" id="KW-0812">Transmembrane</keyword>
<reference evidence="3" key="1">
    <citation type="journal article" date="2020" name="Stud. Mycol.">
        <title>101 Dothideomycetes genomes: a test case for predicting lifestyles and emergence of pathogens.</title>
        <authorList>
            <person name="Haridas S."/>
            <person name="Albert R."/>
            <person name="Binder M."/>
            <person name="Bloem J."/>
            <person name="Labutti K."/>
            <person name="Salamov A."/>
            <person name="Andreopoulos B."/>
            <person name="Baker S."/>
            <person name="Barry K."/>
            <person name="Bills G."/>
            <person name="Bluhm B."/>
            <person name="Cannon C."/>
            <person name="Castanera R."/>
            <person name="Culley D."/>
            <person name="Daum C."/>
            <person name="Ezra D."/>
            <person name="Gonzalez J."/>
            <person name="Henrissat B."/>
            <person name="Kuo A."/>
            <person name="Liang C."/>
            <person name="Lipzen A."/>
            <person name="Lutzoni F."/>
            <person name="Magnuson J."/>
            <person name="Mondo S."/>
            <person name="Nolan M."/>
            <person name="Ohm R."/>
            <person name="Pangilinan J."/>
            <person name="Park H.-J."/>
            <person name="Ramirez L."/>
            <person name="Alfaro M."/>
            <person name="Sun H."/>
            <person name="Tritt A."/>
            <person name="Yoshinaga Y."/>
            <person name="Zwiers L.-H."/>
            <person name="Turgeon B."/>
            <person name="Goodwin S."/>
            <person name="Spatafora J."/>
            <person name="Crous P."/>
            <person name="Grigoriev I."/>
        </authorList>
    </citation>
    <scope>NUCLEOTIDE SEQUENCE</scope>
    <source>
        <strain evidence="3">CBS 260.36</strain>
    </source>
</reference>
<gene>
    <name evidence="3" type="ORF">K461DRAFT_273151</name>
</gene>
<dbReference type="InterPro" id="IPR037473">
    <property type="entry name" value="Lcp-like"/>
</dbReference>
<dbReference type="PANTHER" id="PTHR37539">
    <property type="entry name" value="SECRETED PROTEIN-RELATED"/>
    <property type="match status" value="1"/>
</dbReference>
<dbReference type="PANTHER" id="PTHR37539:SF1">
    <property type="entry name" value="ER-BOUND OXYGENASE MPAB_MPAB'_RUBBER OXYGENASE CATALYTIC DOMAIN-CONTAINING PROTEIN"/>
    <property type="match status" value="1"/>
</dbReference>
<sequence length="329" mass="37317">MGAARVVETLARTGGFSTKVARHRLFETTQHVLQVTRSLESLRPPTGDGFEATVRVRLLHASVRRRILRLAKTRPEYYSVEEHGVPINDLDSAATIATFSATLVWLSLPRQGIYMRDSEIADYIALWRYVAYVIGAPTDFFASPSKAKATMQSVYLYEVRPSKTSAIMANNIITSLHHQPPGYASADFLTASARWLNGPELSDALGLSRPSFYYSLLMFGQCAFFAFLTYTYRSVDSWDKKKIALLKKVFWQVVVESKYGLEGNITDFNFKYVPEYSTLTEMGEASEERVNHVSIERRNLKALIIALLVLLLGVWLVYRFVSWVWRLAS</sequence>
<feature type="transmembrane region" description="Helical" evidence="1">
    <location>
        <begin position="302"/>
        <end position="321"/>
    </location>
</feature>
<feature type="domain" description="ER-bound oxygenase mpaB/mpaB'/Rubber oxygenase catalytic" evidence="2">
    <location>
        <begin position="8"/>
        <end position="209"/>
    </location>
</feature>
<dbReference type="OrthoDB" id="6361347at2759"/>